<dbReference type="Proteomes" id="UP000198217">
    <property type="component" value="Chromosome I"/>
</dbReference>
<dbReference type="SUPFAM" id="SSF58113">
    <property type="entry name" value="Apolipoprotein A-I"/>
    <property type="match status" value="1"/>
</dbReference>
<feature type="compositionally biased region" description="Polar residues" evidence="1">
    <location>
        <begin position="79"/>
        <end position="92"/>
    </location>
</feature>
<protein>
    <recommendedName>
        <fullName evidence="4">DUF3618 domain-containing protein</fullName>
    </recommendedName>
</protein>
<reference evidence="2 3" key="1">
    <citation type="submission" date="2016-06" db="EMBL/GenBank/DDBJ databases">
        <authorList>
            <person name="Kjaerup R.B."/>
            <person name="Dalgaard T.S."/>
            <person name="Juul-Madsen H.R."/>
        </authorList>
    </citation>
    <scope>NUCLEOTIDE SEQUENCE [LARGE SCALE GENOMIC DNA]</scope>
    <source>
        <strain evidence="2 3">DSM 43904</strain>
    </source>
</reference>
<feature type="region of interest" description="Disordered" evidence="1">
    <location>
        <begin position="54"/>
        <end position="102"/>
    </location>
</feature>
<evidence type="ECO:0000313" key="2">
    <source>
        <dbReference type="EMBL" id="SCG38691.1"/>
    </source>
</evidence>
<evidence type="ECO:0000313" key="3">
    <source>
        <dbReference type="Proteomes" id="UP000198217"/>
    </source>
</evidence>
<dbReference type="PANTHER" id="PTHR47372">
    <property type="entry name" value="DAUER UP-REGULATED-RELATED"/>
    <property type="match status" value="1"/>
</dbReference>
<dbReference type="PANTHER" id="PTHR47372:SF11">
    <property type="entry name" value="RE19971P"/>
    <property type="match status" value="1"/>
</dbReference>
<feature type="compositionally biased region" description="Basic and acidic residues" evidence="1">
    <location>
        <begin position="190"/>
        <end position="216"/>
    </location>
</feature>
<sequence>MSTDPAQIRREIEATRSNLSSDVDALAYKVSPSRIVDDRKQRVRTALQNVRDKVMGTASDLGHGTGHAAHSVGDRASSAAHTVSDKAQSAASTVGDAAQRAPQVIREKSEGNPLAAGLIAFGVGWLASSLIPATRREQQVASQVKEKAGEHTGVVKEKLTEVAGELKQELREPAQQATESVKSTAQDAVHAVKDDTKSAAQDVKDQAQHSRDQVRY</sequence>
<feature type="compositionally biased region" description="Polar residues" evidence="1">
    <location>
        <begin position="175"/>
        <end position="186"/>
    </location>
</feature>
<dbReference type="InterPro" id="IPR022062">
    <property type="entry name" value="DUF3618"/>
</dbReference>
<dbReference type="EMBL" id="LT607750">
    <property type="protein sequence ID" value="SCG38691.1"/>
    <property type="molecule type" value="Genomic_DNA"/>
</dbReference>
<evidence type="ECO:0008006" key="4">
    <source>
        <dbReference type="Google" id="ProtNLM"/>
    </source>
</evidence>
<organism evidence="2 3">
    <name type="scientific">Micromonospora echinaurantiaca</name>
    <dbReference type="NCBI Taxonomy" id="47857"/>
    <lineage>
        <taxon>Bacteria</taxon>
        <taxon>Bacillati</taxon>
        <taxon>Actinomycetota</taxon>
        <taxon>Actinomycetes</taxon>
        <taxon>Micromonosporales</taxon>
        <taxon>Micromonosporaceae</taxon>
        <taxon>Micromonospora</taxon>
    </lineage>
</organism>
<name>A0A1C5GZW6_9ACTN</name>
<dbReference type="AlphaFoldDB" id="A0A1C5GZW6"/>
<dbReference type="RefSeq" id="WP_088992388.1">
    <property type="nucleotide sequence ID" value="NZ_LT607750.1"/>
</dbReference>
<dbReference type="Gene3D" id="1.10.287.700">
    <property type="entry name" value="Helix hairpin bin"/>
    <property type="match status" value="1"/>
</dbReference>
<accession>A0A1C5GZW6</accession>
<dbReference type="Gene3D" id="1.20.120.20">
    <property type="entry name" value="Apolipoprotein"/>
    <property type="match status" value="1"/>
</dbReference>
<feature type="region of interest" description="Disordered" evidence="1">
    <location>
        <begin position="170"/>
        <end position="216"/>
    </location>
</feature>
<gene>
    <name evidence="2" type="ORF">GA0070609_0616</name>
</gene>
<dbReference type="Pfam" id="PF12277">
    <property type="entry name" value="DUF3618"/>
    <property type="match status" value="1"/>
</dbReference>
<evidence type="ECO:0000256" key="1">
    <source>
        <dbReference type="SAM" id="MobiDB-lite"/>
    </source>
</evidence>
<keyword evidence="3" id="KW-1185">Reference proteome</keyword>
<proteinExistence type="predicted"/>